<keyword evidence="4" id="KW-1185">Reference proteome</keyword>
<proteinExistence type="inferred from homology"/>
<sequence length="863" mass="94568">MAKKPVKYSVVNAFTDSAFKGNPAAVCFLEEEKEQKWLQSVAAEFNVPVTCYLTRIVSHSNGTIHHFPRFNLRWFTHVTEVNICAHATLAAAHTLFSSGLVDCNNVIEFVTHSGILSAKRIQAMLQNGSKKDNGFYIELDFPAYPITEPNLDETSQIYEALNYCASIIDIKRTQITDDLLVVVSSGEAVRKVEPKFDAISKIPGRGVIVSGIASPSSGFDFYSRFFCPKDGVNEDPVCGTAHCGLASYWSKKLGKCDFNAYQASERGGILNIHIDAKNQRVLLRGKAVTVMEGCLLVDAFTESAFKGNPAAVCLLDEEREQQWLQSVAAEFNLSETAFLITIHNQNSNPRFALRWFTPVAEVKLCGHATLASAHTLFSSGLVDANSIIEFVTLSGILTAKRIPAINEEETKDGLFYVELDFPVDPIKEEESNFAEISSQISEALSGANIIDLKRTQDSEDSLVVLESGEALLEVEPKIDAIVKLECARGLLVTAIAPPGSGFDFYSRCFFPKYGINEDPVTGSAHCALASYWCKKLGKCDFNAFQASKRGGVLNIHIDEKSQRVLLRGKAVTIMEGCVLVDAFTESAFKGNPAAVCLLDEEEREDKWLQSVAAEFNISETAFLTQIHNGSYSIPRFALRWFTPLIEVKLCGHATLAAAHTLFSSGLVDGNNNVIEFVTLSGIVTAKRIPATNDEQEESKDSFYVELDFPADPIKESNFNETSQISEALSGVEIIDLKGTQNSDDLFVVVKSGEAVIKVEPKLDEIVKFPGRGIIVTAAAPSGSGFDCYSRFFCPKFGINEDPVCGTAHCAIASYWSKKLGKCDLNAYQASSRGGVFNIHFDEKKQRVLLRGKAVIVMEGCILV</sequence>
<dbReference type="GO" id="GO:0016853">
    <property type="term" value="F:isomerase activity"/>
    <property type="evidence" value="ECO:0007669"/>
    <property type="project" value="UniProtKB-KW"/>
</dbReference>
<keyword evidence="2" id="KW-0413">Isomerase</keyword>
<evidence type="ECO:0008006" key="5">
    <source>
        <dbReference type="Google" id="ProtNLM"/>
    </source>
</evidence>
<dbReference type="InterPro" id="IPR003719">
    <property type="entry name" value="Phenazine_PhzF-like"/>
</dbReference>
<evidence type="ECO:0000313" key="4">
    <source>
        <dbReference type="Proteomes" id="UP000289738"/>
    </source>
</evidence>
<evidence type="ECO:0000313" key="3">
    <source>
        <dbReference type="EMBL" id="RYR71883.1"/>
    </source>
</evidence>
<dbReference type="STRING" id="3818.A0A445E971"/>
<protein>
    <recommendedName>
        <fullName evidence="5">Isomerase</fullName>
    </recommendedName>
</protein>
<dbReference type="NCBIfam" id="TIGR00654">
    <property type="entry name" value="PhzF_family"/>
    <property type="match status" value="3"/>
</dbReference>
<name>A0A445E971_ARAHY</name>
<dbReference type="Gene3D" id="3.10.310.10">
    <property type="entry name" value="Diaminopimelate Epimerase, Chain A, domain 1"/>
    <property type="match status" value="6"/>
</dbReference>
<dbReference type="Pfam" id="PF02567">
    <property type="entry name" value="PhzC-PhzF"/>
    <property type="match status" value="3"/>
</dbReference>
<dbReference type="PANTHER" id="PTHR13774:SF17">
    <property type="entry name" value="PHENAZINE BIOSYNTHESIS-LIKE DOMAIN-CONTAINING PROTEIN"/>
    <property type="match status" value="1"/>
</dbReference>
<organism evidence="3 4">
    <name type="scientific">Arachis hypogaea</name>
    <name type="common">Peanut</name>
    <dbReference type="NCBI Taxonomy" id="3818"/>
    <lineage>
        <taxon>Eukaryota</taxon>
        <taxon>Viridiplantae</taxon>
        <taxon>Streptophyta</taxon>
        <taxon>Embryophyta</taxon>
        <taxon>Tracheophyta</taxon>
        <taxon>Spermatophyta</taxon>
        <taxon>Magnoliopsida</taxon>
        <taxon>eudicotyledons</taxon>
        <taxon>Gunneridae</taxon>
        <taxon>Pentapetalae</taxon>
        <taxon>rosids</taxon>
        <taxon>fabids</taxon>
        <taxon>Fabales</taxon>
        <taxon>Fabaceae</taxon>
        <taxon>Papilionoideae</taxon>
        <taxon>50 kb inversion clade</taxon>
        <taxon>dalbergioids sensu lato</taxon>
        <taxon>Dalbergieae</taxon>
        <taxon>Pterocarpus clade</taxon>
        <taxon>Arachis</taxon>
    </lineage>
</organism>
<accession>A0A445E971</accession>
<comment type="caution">
    <text evidence="3">The sequence shown here is derived from an EMBL/GenBank/DDBJ whole genome shotgun (WGS) entry which is preliminary data.</text>
</comment>
<dbReference type="EMBL" id="SDMP01000002">
    <property type="protein sequence ID" value="RYR71883.1"/>
    <property type="molecule type" value="Genomic_DNA"/>
</dbReference>
<comment type="similarity">
    <text evidence="1">Belongs to the PhzF family.</text>
</comment>
<dbReference type="GO" id="GO:0005737">
    <property type="term" value="C:cytoplasm"/>
    <property type="evidence" value="ECO:0007669"/>
    <property type="project" value="TreeGrafter"/>
</dbReference>
<dbReference type="AlphaFoldDB" id="A0A445E971"/>
<dbReference type="PANTHER" id="PTHR13774">
    <property type="entry name" value="PHENAZINE BIOSYNTHESIS PROTEIN"/>
    <property type="match status" value="1"/>
</dbReference>
<dbReference type="Proteomes" id="UP000289738">
    <property type="component" value="Chromosome A02"/>
</dbReference>
<evidence type="ECO:0000256" key="2">
    <source>
        <dbReference type="ARBA" id="ARBA00023235"/>
    </source>
</evidence>
<evidence type="ECO:0000256" key="1">
    <source>
        <dbReference type="ARBA" id="ARBA00008270"/>
    </source>
</evidence>
<gene>
    <name evidence="3" type="ORF">Ahy_A02g006096</name>
</gene>
<reference evidence="3 4" key="1">
    <citation type="submission" date="2019-01" db="EMBL/GenBank/DDBJ databases">
        <title>Sequencing of cultivated peanut Arachis hypogaea provides insights into genome evolution and oil improvement.</title>
        <authorList>
            <person name="Chen X."/>
        </authorList>
    </citation>
    <scope>NUCLEOTIDE SEQUENCE [LARGE SCALE GENOMIC DNA]</scope>
    <source>
        <strain evidence="4">cv. Fuhuasheng</strain>
        <tissue evidence="3">Leaves</tissue>
    </source>
</reference>
<dbReference type="SUPFAM" id="SSF54506">
    <property type="entry name" value="Diaminopimelate epimerase-like"/>
    <property type="match status" value="3"/>
</dbReference>